<gene>
    <name evidence="2" type="ORF">CYNAS_LOCUS1775</name>
</gene>
<dbReference type="AlphaFoldDB" id="A0AA36GDA1"/>
<proteinExistence type="predicted"/>
<evidence type="ECO:0000256" key="1">
    <source>
        <dbReference type="SAM" id="MobiDB-lite"/>
    </source>
</evidence>
<comment type="caution">
    <text evidence="2">The sequence shown here is derived from an EMBL/GenBank/DDBJ whole genome shotgun (WGS) entry which is preliminary data.</text>
</comment>
<evidence type="ECO:0000313" key="2">
    <source>
        <dbReference type="EMBL" id="CAJ0589792.1"/>
    </source>
</evidence>
<feature type="region of interest" description="Disordered" evidence="1">
    <location>
        <begin position="1"/>
        <end position="24"/>
    </location>
</feature>
<dbReference type="EMBL" id="CATQJL010000001">
    <property type="protein sequence ID" value="CAJ0589792.1"/>
    <property type="molecule type" value="Genomic_DNA"/>
</dbReference>
<accession>A0AA36GDA1</accession>
<organism evidence="2 3">
    <name type="scientific">Cylicocyclus nassatus</name>
    <name type="common">Nematode worm</name>
    <dbReference type="NCBI Taxonomy" id="53992"/>
    <lineage>
        <taxon>Eukaryota</taxon>
        <taxon>Metazoa</taxon>
        <taxon>Ecdysozoa</taxon>
        <taxon>Nematoda</taxon>
        <taxon>Chromadorea</taxon>
        <taxon>Rhabditida</taxon>
        <taxon>Rhabditina</taxon>
        <taxon>Rhabditomorpha</taxon>
        <taxon>Strongyloidea</taxon>
        <taxon>Strongylidae</taxon>
        <taxon>Cylicocyclus</taxon>
    </lineage>
</organism>
<dbReference type="Proteomes" id="UP001176961">
    <property type="component" value="Unassembled WGS sequence"/>
</dbReference>
<sequence length="74" mass="8167">MVGYTHSFYPHPKTAQDPAQWTSPTRTAVKRSPVVVSPFASSLLLSCYETDDFKILGNRVDKIIEVEELKAAAG</sequence>
<name>A0AA36GDA1_CYLNA</name>
<keyword evidence="3" id="KW-1185">Reference proteome</keyword>
<reference evidence="2" key="1">
    <citation type="submission" date="2023-07" db="EMBL/GenBank/DDBJ databases">
        <authorList>
            <consortium name="CYATHOMIX"/>
        </authorList>
    </citation>
    <scope>NUCLEOTIDE SEQUENCE</scope>
    <source>
        <strain evidence="2">N/A</strain>
    </source>
</reference>
<protein>
    <submittedName>
        <fullName evidence="2">Uncharacterized protein</fullName>
    </submittedName>
</protein>
<evidence type="ECO:0000313" key="3">
    <source>
        <dbReference type="Proteomes" id="UP001176961"/>
    </source>
</evidence>